<dbReference type="InterPro" id="IPR050127">
    <property type="entry name" value="Serine_Proteases_S1"/>
</dbReference>
<evidence type="ECO:0000256" key="1">
    <source>
        <dbReference type="ARBA" id="ARBA00004613"/>
    </source>
</evidence>
<gene>
    <name evidence="12" type="primary">106081627</name>
</gene>
<feature type="signal peptide" evidence="10">
    <location>
        <begin position="1"/>
        <end position="25"/>
    </location>
</feature>
<keyword evidence="9" id="KW-1133">Transmembrane helix</keyword>
<keyword evidence="3 8" id="KW-0645">Protease</keyword>
<dbReference type="GO" id="GO:0005615">
    <property type="term" value="C:extracellular space"/>
    <property type="evidence" value="ECO:0007669"/>
    <property type="project" value="TreeGrafter"/>
</dbReference>
<dbReference type="InterPro" id="IPR009003">
    <property type="entry name" value="Peptidase_S1_PA"/>
</dbReference>
<evidence type="ECO:0000256" key="8">
    <source>
        <dbReference type="RuleBase" id="RU363034"/>
    </source>
</evidence>
<feature type="transmembrane region" description="Helical" evidence="9">
    <location>
        <begin position="299"/>
        <end position="319"/>
    </location>
</feature>
<feature type="domain" description="Peptidase S1" evidence="11">
    <location>
        <begin position="45"/>
        <end position="286"/>
    </location>
</feature>
<feature type="chain" id="PRO_5009327798" description="Peptidase S1 domain-containing protein" evidence="10">
    <location>
        <begin position="26"/>
        <end position="320"/>
    </location>
</feature>
<evidence type="ECO:0000259" key="11">
    <source>
        <dbReference type="PROSITE" id="PS50240"/>
    </source>
</evidence>
<evidence type="ECO:0000256" key="2">
    <source>
        <dbReference type="ARBA" id="ARBA00022525"/>
    </source>
</evidence>
<dbReference type="PANTHER" id="PTHR24264">
    <property type="entry name" value="TRYPSIN-RELATED"/>
    <property type="match status" value="1"/>
</dbReference>
<dbReference type="AlphaFoldDB" id="A0A1I8Q6P5"/>
<organism evidence="12 13">
    <name type="scientific">Stomoxys calcitrans</name>
    <name type="common">Stable fly</name>
    <name type="synonym">Conops calcitrans</name>
    <dbReference type="NCBI Taxonomy" id="35570"/>
    <lineage>
        <taxon>Eukaryota</taxon>
        <taxon>Metazoa</taxon>
        <taxon>Ecdysozoa</taxon>
        <taxon>Arthropoda</taxon>
        <taxon>Hexapoda</taxon>
        <taxon>Insecta</taxon>
        <taxon>Pterygota</taxon>
        <taxon>Neoptera</taxon>
        <taxon>Endopterygota</taxon>
        <taxon>Diptera</taxon>
        <taxon>Brachycera</taxon>
        <taxon>Muscomorpha</taxon>
        <taxon>Muscoidea</taxon>
        <taxon>Muscidae</taxon>
        <taxon>Stomoxys</taxon>
    </lineage>
</organism>
<dbReference type="PROSITE" id="PS00134">
    <property type="entry name" value="TRYPSIN_HIS"/>
    <property type="match status" value="1"/>
</dbReference>
<sequence length="320" mass="34543">MINNLKKISSLGLLVILCTIAGIKCNAVPQNTAFEDQAALKESKIVGGSTISIYDANYQASLRLVSKERSRGYGYGHLCGGSIITQRVILTAAHCVIDGNVDPPTDRRPGEFQVVVGTASLYTKDQNTLQYNVQEIAKHTSFSTETLHNDIALIFINGYIPWTWPSAKAISLNTVQVPENTKCTISGWGKTETNLIPSTLLGASVPIISYAVCSRAYTNIPLSMICAGYMQNGGVDSCQGDSGGPMVCNGKQVGIVSWGVGCGIPNNPGVYTNVSVFQDWIVNTNRTFNYTLYRNSAKALGNCYAVIFLLLITLFGYNLL</sequence>
<dbReference type="EnsemblMetazoa" id="SCAU014375-RA">
    <property type="protein sequence ID" value="SCAU014375-PA"/>
    <property type="gene ID" value="SCAU014375"/>
</dbReference>
<dbReference type="PROSITE" id="PS50240">
    <property type="entry name" value="TRYPSIN_DOM"/>
    <property type="match status" value="1"/>
</dbReference>
<keyword evidence="10" id="KW-0732">Signal</keyword>
<keyword evidence="4 8" id="KW-0378">Hydrolase</keyword>
<evidence type="ECO:0000256" key="10">
    <source>
        <dbReference type="SAM" id="SignalP"/>
    </source>
</evidence>
<dbReference type="InterPro" id="IPR043504">
    <property type="entry name" value="Peptidase_S1_PA_chymotrypsin"/>
</dbReference>
<dbReference type="GO" id="GO:0004252">
    <property type="term" value="F:serine-type endopeptidase activity"/>
    <property type="evidence" value="ECO:0007669"/>
    <property type="project" value="InterPro"/>
</dbReference>
<keyword evidence="9" id="KW-0472">Membrane</keyword>
<evidence type="ECO:0000256" key="4">
    <source>
        <dbReference type="ARBA" id="ARBA00022801"/>
    </source>
</evidence>
<keyword evidence="5 8" id="KW-0720">Serine protease</keyword>
<evidence type="ECO:0000256" key="5">
    <source>
        <dbReference type="ARBA" id="ARBA00022825"/>
    </source>
</evidence>
<evidence type="ECO:0000256" key="7">
    <source>
        <dbReference type="ARBA" id="ARBA00024195"/>
    </source>
</evidence>
<dbReference type="PANTHER" id="PTHR24264:SF65">
    <property type="entry name" value="SRCR DOMAIN-CONTAINING PROTEIN"/>
    <property type="match status" value="1"/>
</dbReference>
<evidence type="ECO:0000256" key="6">
    <source>
        <dbReference type="ARBA" id="ARBA00023157"/>
    </source>
</evidence>
<name>A0A1I8Q6P5_STOCA</name>
<dbReference type="CDD" id="cd00190">
    <property type="entry name" value="Tryp_SPc"/>
    <property type="match status" value="1"/>
</dbReference>
<dbReference type="InterPro" id="IPR001254">
    <property type="entry name" value="Trypsin_dom"/>
</dbReference>
<dbReference type="InterPro" id="IPR033116">
    <property type="entry name" value="TRYPSIN_SER"/>
</dbReference>
<evidence type="ECO:0000256" key="9">
    <source>
        <dbReference type="SAM" id="Phobius"/>
    </source>
</evidence>
<dbReference type="STRING" id="35570.A0A1I8Q6P5"/>
<dbReference type="GO" id="GO:0006508">
    <property type="term" value="P:proteolysis"/>
    <property type="evidence" value="ECO:0007669"/>
    <property type="project" value="UniProtKB-KW"/>
</dbReference>
<dbReference type="FunFam" id="2.40.10.10:FF:000002">
    <property type="entry name" value="Transmembrane protease serine"/>
    <property type="match status" value="1"/>
</dbReference>
<evidence type="ECO:0000313" key="12">
    <source>
        <dbReference type="EnsemblMetazoa" id="SCAU014375-PA"/>
    </source>
</evidence>
<reference evidence="12" key="1">
    <citation type="submission" date="2020-05" db="UniProtKB">
        <authorList>
            <consortium name="EnsemblMetazoa"/>
        </authorList>
    </citation>
    <scope>IDENTIFICATION</scope>
    <source>
        <strain evidence="12">USDA</strain>
    </source>
</reference>
<dbReference type="Gene3D" id="2.40.10.10">
    <property type="entry name" value="Trypsin-like serine proteases"/>
    <property type="match status" value="1"/>
</dbReference>
<keyword evidence="13" id="KW-1185">Reference proteome</keyword>
<dbReference type="PROSITE" id="PS00135">
    <property type="entry name" value="TRYPSIN_SER"/>
    <property type="match status" value="1"/>
</dbReference>
<dbReference type="VEuPathDB" id="VectorBase:SCAU014375"/>
<dbReference type="Proteomes" id="UP000095300">
    <property type="component" value="Unassembled WGS sequence"/>
</dbReference>
<keyword evidence="6" id="KW-1015">Disulfide bond</keyword>
<accession>A0A1I8Q6P5</accession>
<dbReference type="SMART" id="SM00020">
    <property type="entry name" value="Tryp_SPc"/>
    <property type="match status" value="1"/>
</dbReference>
<comment type="similarity">
    <text evidence="7">Belongs to the peptidase S1 family. CLIP subfamily.</text>
</comment>
<dbReference type="FunFam" id="2.40.10.10:FF:000068">
    <property type="entry name" value="transmembrane protease serine 2"/>
    <property type="match status" value="1"/>
</dbReference>
<proteinExistence type="inferred from homology"/>
<dbReference type="InterPro" id="IPR018114">
    <property type="entry name" value="TRYPSIN_HIS"/>
</dbReference>
<protein>
    <recommendedName>
        <fullName evidence="11">Peptidase S1 domain-containing protein</fullName>
    </recommendedName>
</protein>
<dbReference type="InterPro" id="IPR001314">
    <property type="entry name" value="Peptidase_S1A"/>
</dbReference>
<keyword evidence="2" id="KW-0964">Secreted</keyword>
<dbReference type="SUPFAM" id="SSF50494">
    <property type="entry name" value="Trypsin-like serine proteases"/>
    <property type="match status" value="1"/>
</dbReference>
<dbReference type="PRINTS" id="PR00722">
    <property type="entry name" value="CHYMOTRYPSIN"/>
</dbReference>
<evidence type="ECO:0000313" key="13">
    <source>
        <dbReference type="Proteomes" id="UP000095300"/>
    </source>
</evidence>
<keyword evidence="9" id="KW-0812">Transmembrane</keyword>
<evidence type="ECO:0000256" key="3">
    <source>
        <dbReference type="ARBA" id="ARBA00022670"/>
    </source>
</evidence>
<comment type="subcellular location">
    <subcellularLocation>
        <location evidence="1">Secreted</location>
    </subcellularLocation>
</comment>
<dbReference type="Pfam" id="PF00089">
    <property type="entry name" value="Trypsin"/>
    <property type="match status" value="1"/>
</dbReference>